<reference evidence="1" key="1">
    <citation type="submission" date="2023-11" db="EMBL/GenBank/DDBJ databases">
        <authorList>
            <person name="De Vega J J."/>
            <person name="De Vega J J."/>
        </authorList>
    </citation>
    <scope>NUCLEOTIDE SEQUENCE</scope>
</reference>
<dbReference type="Proteomes" id="UP001295794">
    <property type="component" value="Unassembled WGS sequence"/>
</dbReference>
<feature type="non-terminal residue" evidence="1">
    <location>
        <position position="1"/>
    </location>
</feature>
<organism evidence="1 2">
    <name type="scientific">Mycena citricolor</name>
    <dbReference type="NCBI Taxonomy" id="2018698"/>
    <lineage>
        <taxon>Eukaryota</taxon>
        <taxon>Fungi</taxon>
        <taxon>Dikarya</taxon>
        <taxon>Basidiomycota</taxon>
        <taxon>Agaricomycotina</taxon>
        <taxon>Agaricomycetes</taxon>
        <taxon>Agaricomycetidae</taxon>
        <taxon>Agaricales</taxon>
        <taxon>Marasmiineae</taxon>
        <taxon>Mycenaceae</taxon>
        <taxon>Mycena</taxon>
    </lineage>
</organism>
<dbReference type="AlphaFoldDB" id="A0AAD2HDS6"/>
<name>A0AAD2HDS6_9AGAR</name>
<gene>
    <name evidence="1" type="ORF">MYCIT1_LOCUS19159</name>
</gene>
<comment type="caution">
    <text evidence="1">The sequence shown here is derived from an EMBL/GenBank/DDBJ whole genome shotgun (WGS) entry which is preliminary data.</text>
</comment>
<evidence type="ECO:0000313" key="1">
    <source>
        <dbReference type="EMBL" id="CAK5273046.1"/>
    </source>
</evidence>
<dbReference type="EMBL" id="CAVNYO010000195">
    <property type="protein sequence ID" value="CAK5273046.1"/>
    <property type="molecule type" value="Genomic_DNA"/>
</dbReference>
<sequence>GISYISAILCLGYLSYSSNSAARGNKVSASPLCDVYF</sequence>
<accession>A0AAD2HDS6</accession>
<proteinExistence type="predicted"/>
<keyword evidence="2" id="KW-1185">Reference proteome</keyword>
<evidence type="ECO:0000313" key="2">
    <source>
        <dbReference type="Proteomes" id="UP001295794"/>
    </source>
</evidence>
<protein>
    <submittedName>
        <fullName evidence="1">Uncharacterized protein</fullName>
    </submittedName>
</protein>